<evidence type="ECO:0000313" key="2">
    <source>
        <dbReference type="EMBL" id="CAK5266115.1"/>
    </source>
</evidence>
<reference evidence="2" key="1">
    <citation type="submission" date="2023-11" db="EMBL/GenBank/DDBJ databases">
        <authorList>
            <person name="De Vega J J."/>
            <person name="De Vega J J."/>
        </authorList>
    </citation>
    <scope>NUCLEOTIDE SEQUENCE</scope>
</reference>
<evidence type="ECO:0000256" key="1">
    <source>
        <dbReference type="SAM" id="MobiDB-lite"/>
    </source>
</evidence>
<name>A0AAD2GZW0_9AGAR</name>
<feature type="compositionally biased region" description="Polar residues" evidence="1">
    <location>
        <begin position="20"/>
        <end position="37"/>
    </location>
</feature>
<gene>
    <name evidence="2" type="ORF">MYCIT1_LOCUS7654</name>
</gene>
<evidence type="ECO:0000313" key="3">
    <source>
        <dbReference type="Proteomes" id="UP001295794"/>
    </source>
</evidence>
<feature type="region of interest" description="Disordered" evidence="1">
    <location>
        <begin position="20"/>
        <end position="73"/>
    </location>
</feature>
<organism evidence="2 3">
    <name type="scientific">Mycena citricolor</name>
    <dbReference type="NCBI Taxonomy" id="2018698"/>
    <lineage>
        <taxon>Eukaryota</taxon>
        <taxon>Fungi</taxon>
        <taxon>Dikarya</taxon>
        <taxon>Basidiomycota</taxon>
        <taxon>Agaricomycotina</taxon>
        <taxon>Agaricomycetes</taxon>
        <taxon>Agaricomycetidae</taxon>
        <taxon>Agaricales</taxon>
        <taxon>Marasmiineae</taxon>
        <taxon>Mycenaceae</taxon>
        <taxon>Mycena</taxon>
    </lineage>
</organism>
<feature type="compositionally biased region" description="Basic and acidic residues" evidence="1">
    <location>
        <begin position="56"/>
        <end position="73"/>
    </location>
</feature>
<keyword evidence="3" id="KW-1185">Reference proteome</keyword>
<dbReference type="EMBL" id="CAVNYO010000107">
    <property type="protein sequence ID" value="CAK5266115.1"/>
    <property type="molecule type" value="Genomic_DNA"/>
</dbReference>
<comment type="caution">
    <text evidence="2">The sequence shown here is derived from an EMBL/GenBank/DDBJ whole genome shotgun (WGS) entry which is preliminary data.</text>
</comment>
<dbReference type="Proteomes" id="UP001295794">
    <property type="component" value="Unassembled WGS sequence"/>
</dbReference>
<protein>
    <submittedName>
        <fullName evidence="2">Uncharacterized protein</fullName>
    </submittedName>
</protein>
<accession>A0AAD2GZW0</accession>
<sequence length="73" mass="8329">MFAERKSGIAQDLFLISIGNRTASSSCDRGENASQRWSGERHNRAQKSSKQMQDAAPRDSHSRHVGRRRSDWQ</sequence>
<dbReference type="AlphaFoldDB" id="A0AAD2GZW0"/>
<proteinExistence type="predicted"/>